<feature type="compositionally biased region" description="Acidic residues" evidence="1">
    <location>
        <begin position="126"/>
        <end position="136"/>
    </location>
</feature>
<dbReference type="EMBL" id="CP002903">
    <property type="protein sequence ID" value="AEJ61049.1"/>
    <property type="molecule type" value="Genomic_DNA"/>
</dbReference>
<protein>
    <submittedName>
        <fullName evidence="2">Uncharacterized protein</fullName>
    </submittedName>
</protein>
<dbReference type="RefSeq" id="WP_014624426.1">
    <property type="nucleotide sequence ID" value="NC_017583.1"/>
</dbReference>
<gene>
    <name evidence="2" type="ordered locus">Spith_0773</name>
</gene>
<dbReference type="OrthoDB" id="370032at2"/>
<dbReference type="AlphaFoldDB" id="G0GB25"/>
<dbReference type="KEGG" id="stq:Spith_0773"/>
<evidence type="ECO:0000256" key="1">
    <source>
        <dbReference type="SAM" id="MobiDB-lite"/>
    </source>
</evidence>
<organism evidence="2 3">
    <name type="scientific">Winmispira thermophila (strain ATCC 700085 / DSM 6578 / Z-1203)</name>
    <name type="common">Spirochaeta thermophila</name>
    <dbReference type="NCBI Taxonomy" id="869211"/>
    <lineage>
        <taxon>Bacteria</taxon>
        <taxon>Pseudomonadati</taxon>
        <taxon>Spirochaetota</taxon>
        <taxon>Spirochaetia</taxon>
        <taxon>Winmispirales</taxon>
        <taxon>Winmispiraceae</taxon>
        <taxon>Winmispira</taxon>
    </lineage>
</organism>
<feature type="region of interest" description="Disordered" evidence="1">
    <location>
        <begin position="116"/>
        <end position="136"/>
    </location>
</feature>
<dbReference type="Proteomes" id="UP000007254">
    <property type="component" value="Chromosome"/>
</dbReference>
<name>G0GB25_WINT7</name>
<reference evidence="2 3" key="1">
    <citation type="submission" date="2011-06" db="EMBL/GenBank/DDBJ databases">
        <title>The complete genome of Spirochaeta thermophila DSM 6578.</title>
        <authorList>
            <consortium name="US DOE Joint Genome Institute (JGI-PGF)"/>
            <person name="Lucas S."/>
            <person name="Lapidus A."/>
            <person name="Bruce D."/>
            <person name="Goodwin L."/>
            <person name="Pitluck S."/>
            <person name="Peters L."/>
            <person name="Kyrpides N."/>
            <person name="Mavromatis K."/>
            <person name="Ivanova N."/>
            <person name="Mikailova N."/>
            <person name="Pagani I."/>
            <person name="Chertkov O."/>
            <person name="Detter J.C."/>
            <person name="Tapia R."/>
            <person name="Han C."/>
            <person name="Land M."/>
            <person name="Hauser L."/>
            <person name="Markowitz V."/>
            <person name="Cheng J.-F."/>
            <person name="Hugenholtz P."/>
            <person name="Woyke T."/>
            <person name="Wu D."/>
            <person name="Spring S."/>
            <person name="Merkhoffer B."/>
            <person name="Schneider S."/>
            <person name="Klenk H.-P."/>
            <person name="Eisen J.A."/>
        </authorList>
    </citation>
    <scope>NUCLEOTIDE SEQUENCE [LARGE SCALE GENOMIC DNA]</scope>
    <source>
        <strain evidence="3">ATCC 700085 / DSM 6578 / Z-1203</strain>
    </source>
</reference>
<accession>G0GB25</accession>
<evidence type="ECO:0000313" key="3">
    <source>
        <dbReference type="Proteomes" id="UP000007254"/>
    </source>
</evidence>
<keyword evidence="3" id="KW-1185">Reference proteome</keyword>
<dbReference type="HOGENOM" id="CLU_1874146_0_0_12"/>
<evidence type="ECO:0000313" key="2">
    <source>
        <dbReference type="EMBL" id="AEJ61049.1"/>
    </source>
</evidence>
<sequence length="136" mass="15551">MIRKEMILHLIGELANFSLSQAPQRMVISLHQEEDGLHLTLLDSTVRTDEEIRQITQALRIQDRPELAEYYGTMTGHDLFGTSRLEMIGWQVKHATVSRTEEGTKIDLWLGSERFDPRPFSIPTDDAAEEGDREDG</sequence>
<dbReference type="STRING" id="869211.Spith_0773"/>
<proteinExistence type="predicted"/>